<reference evidence="3" key="1">
    <citation type="submission" date="2020-03" db="EMBL/GenBank/DDBJ databases">
        <title>Transcriptomic Profiling of the Digestive Tract of the Rat Flea, Xenopsylla cheopis, Following Blood Feeding and Infection with Yersinia pestis.</title>
        <authorList>
            <person name="Bland D.M."/>
            <person name="Martens C.A."/>
            <person name="Virtaneva K."/>
            <person name="Kanakabandi K."/>
            <person name="Long D."/>
            <person name="Rosenke R."/>
            <person name="Saturday G.A."/>
            <person name="Hoyt F.H."/>
            <person name="Bruno D.P."/>
            <person name="Ribeiro J.M.C."/>
            <person name="Hinnebusch J."/>
        </authorList>
    </citation>
    <scope>NUCLEOTIDE SEQUENCE</scope>
</reference>
<keyword evidence="3" id="KW-0012">Acyltransferase</keyword>
<proteinExistence type="predicted"/>
<accession>A0A6M2DE31</accession>
<name>A0A6M2DE31_XENCH</name>
<dbReference type="GO" id="GO:0016746">
    <property type="term" value="F:acyltransferase activity"/>
    <property type="evidence" value="ECO:0007669"/>
    <property type="project" value="UniProtKB-KW"/>
</dbReference>
<keyword evidence="1" id="KW-1133">Transmembrane helix</keyword>
<organism evidence="3">
    <name type="scientific">Xenopsylla cheopis</name>
    <name type="common">Oriental rat flea</name>
    <name type="synonym">Pulex cheopis</name>
    <dbReference type="NCBI Taxonomy" id="163159"/>
    <lineage>
        <taxon>Eukaryota</taxon>
        <taxon>Metazoa</taxon>
        <taxon>Ecdysozoa</taxon>
        <taxon>Arthropoda</taxon>
        <taxon>Hexapoda</taxon>
        <taxon>Insecta</taxon>
        <taxon>Pterygota</taxon>
        <taxon>Neoptera</taxon>
        <taxon>Endopterygota</taxon>
        <taxon>Siphonaptera</taxon>
        <taxon>Pulicidae</taxon>
        <taxon>Xenopsyllinae</taxon>
        <taxon>Xenopsylla</taxon>
    </lineage>
</organism>
<dbReference type="GO" id="GO:0016020">
    <property type="term" value="C:membrane"/>
    <property type="evidence" value="ECO:0007669"/>
    <property type="project" value="TreeGrafter"/>
</dbReference>
<keyword evidence="1" id="KW-0472">Membrane</keyword>
<dbReference type="CDD" id="cd07987">
    <property type="entry name" value="LPLAT_MGAT-like"/>
    <property type="match status" value="1"/>
</dbReference>
<dbReference type="PANTHER" id="PTHR22753">
    <property type="entry name" value="TRANSMEMBRANE PROTEIN 68"/>
    <property type="match status" value="1"/>
</dbReference>
<dbReference type="SUPFAM" id="SSF69593">
    <property type="entry name" value="Glycerol-3-phosphate (1)-acyltransferase"/>
    <property type="match status" value="1"/>
</dbReference>
<dbReference type="InterPro" id="IPR002123">
    <property type="entry name" value="Plipid/glycerol_acylTrfase"/>
</dbReference>
<dbReference type="Pfam" id="PF01553">
    <property type="entry name" value="Acyltransferase"/>
    <property type="match status" value="1"/>
</dbReference>
<evidence type="ECO:0000313" key="3">
    <source>
        <dbReference type="EMBL" id="NOV44533.1"/>
    </source>
</evidence>
<evidence type="ECO:0000259" key="2">
    <source>
        <dbReference type="Pfam" id="PF01553"/>
    </source>
</evidence>
<feature type="transmembrane region" description="Helical" evidence="1">
    <location>
        <begin position="34"/>
        <end position="58"/>
    </location>
</feature>
<dbReference type="AlphaFoldDB" id="A0A6M2DE31"/>
<protein>
    <submittedName>
        <fullName evidence="3">Putative phosphate acyltransferase</fullName>
    </submittedName>
</protein>
<sequence length="317" mass="36528">MIDIKSSISYIESVLENYIDLDYSLWLYRLLTPLLITFLLPAVIVLMFYMTSLILYIYKLHRHKLKEAYESSNRWAAARNVISAIWDAHGWLWHGYEIDGIEKIPLDTPALIIYYHGAIPIDIYYFMARIYLKQNRLVHTVADRFLFKIPGWSIISEAIKVIPGTIQQCSNILQEGNLLAISPGGVYEAQFGSHSYKLMWNKRVGFAKVALEAKVPIIPIFTENLREAFRTVGIFQRLFLKIYSVLRIPLAPIYGGFPVKLMTHVGDPIPYDGSLTPEELQVRVANSIENLIAEHQRLPGNILLALKDRFIRKKVKY</sequence>
<dbReference type="EMBL" id="GIIL01000807">
    <property type="protein sequence ID" value="NOV44533.1"/>
    <property type="molecule type" value="Transcribed_RNA"/>
</dbReference>
<keyword evidence="3" id="KW-0808">Transferase</keyword>
<feature type="domain" description="Phospholipid/glycerol acyltransferase" evidence="2">
    <location>
        <begin position="97"/>
        <end position="221"/>
    </location>
</feature>
<dbReference type="PANTHER" id="PTHR22753:SF14">
    <property type="entry name" value="MONOACYLGLYCEROL_DIACYLGLYCEROL O-ACYLTRANSFERASE"/>
    <property type="match status" value="1"/>
</dbReference>
<keyword evidence="1" id="KW-0812">Transmembrane</keyword>
<evidence type="ECO:0000256" key="1">
    <source>
        <dbReference type="SAM" id="Phobius"/>
    </source>
</evidence>